<dbReference type="Gramene" id="Kaladp1268s0001.1.v1.1">
    <property type="protein sequence ID" value="Kaladp1268s0001.1.v1.1"/>
    <property type="gene ID" value="Kaladp1268s0001.v1.1"/>
</dbReference>
<evidence type="ECO:0000313" key="2">
    <source>
        <dbReference type="EnsemblPlants" id="Kaladp1268s0001.1.v1.1"/>
    </source>
</evidence>
<feature type="domain" description="DUF7870" evidence="1">
    <location>
        <begin position="82"/>
        <end position="179"/>
    </location>
</feature>
<reference evidence="2" key="1">
    <citation type="submission" date="2021-01" db="UniProtKB">
        <authorList>
            <consortium name="EnsemblPlants"/>
        </authorList>
    </citation>
    <scope>IDENTIFICATION</scope>
</reference>
<dbReference type="InterPro" id="IPR057192">
    <property type="entry name" value="DUF7870"/>
</dbReference>
<dbReference type="EnsemblPlants" id="Kaladp1268s0001.1.v1.1">
    <property type="protein sequence ID" value="Kaladp1268s0001.1.v1.1"/>
    <property type="gene ID" value="Kaladp1268s0001.v1.1"/>
</dbReference>
<name>A0A7N1A9W7_KALFE</name>
<dbReference type="Proteomes" id="UP000594263">
    <property type="component" value="Unplaced"/>
</dbReference>
<keyword evidence="3" id="KW-1185">Reference proteome</keyword>
<dbReference type="Pfam" id="PF25276">
    <property type="entry name" value="DUF7870"/>
    <property type="match status" value="1"/>
</dbReference>
<accession>A0A7N1A9W7</accession>
<evidence type="ECO:0000313" key="3">
    <source>
        <dbReference type="Proteomes" id="UP000594263"/>
    </source>
</evidence>
<organism evidence="2 3">
    <name type="scientific">Kalanchoe fedtschenkoi</name>
    <name type="common">Lavender scallops</name>
    <name type="synonym">South American air plant</name>
    <dbReference type="NCBI Taxonomy" id="63787"/>
    <lineage>
        <taxon>Eukaryota</taxon>
        <taxon>Viridiplantae</taxon>
        <taxon>Streptophyta</taxon>
        <taxon>Embryophyta</taxon>
        <taxon>Tracheophyta</taxon>
        <taxon>Spermatophyta</taxon>
        <taxon>Magnoliopsida</taxon>
        <taxon>eudicotyledons</taxon>
        <taxon>Gunneridae</taxon>
        <taxon>Pentapetalae</taxon>
        <taxon>Saxifragales</taxon>
        <taxon>Crassulaceae</taxon>
        <taxon>Kalanchoe</taxon>
    </lineage>
</organism>
<protein>
    <recommendedName>
        <fullName evidence="1">DUF7870 domain-containing protein</fullName>
    </recommendedName>
</protein>
<dbReference type="PANTHER" id="PTHR47291:SF1">
    <property type="entry name" value="PEPTIDE UPSTREAM PROTEIN"/>
    <property type="match status" value="1"/>
</dbReference>
<sequence length="195" mass="21234">MGIIPLMCGNRELFGACVDVNYTSGGALYGPADENGAVFPSGVMNLCTLVTFKKRFNHVASLHHNRLLDVCHSVMNNHQPTSAGKSAQIISYLPEHMDISSGERSIYINVGAGEFVNSSLHNWLKPFYPTYSKSHHVYVINMTSDNSCAVGELGEPADNEGFDFINWFKGTVKTGDFVFCDECCRSGVEASAPGI</sequence>
<proteinExistence type="predicted"/>
<evidence type="ECO:0000259" key="1">
    <source>
        <dbReference type="Pfam" id="PF25276"/>
    </source>
</evidence>
<dbReference type="PANTHER" id="PTHR47291">
    <property type="entry name" value="PEPTIDE UPSTREAM PROTEIN"/>
    <property type="match status" value="1"/>
</dbReference>
<dbReference type="AlphaFoldDB" id="A0A7N1A9W7"/>